<evidence type="ECO:0000313" key="3">
    <source>
        <dbReference type="Proteomes" id="UP001281761"/>
    </source>
</evidence>
<evidence type="ECO:0000313" key="2">
    <source>
        <dbReference type="EMBL" id="KAK2960923.1"/>
    </source>
</evidence>
<feature type="region of interest" description="Disordered" evidence="1">
    <location>
        <begin position="289"/>
        <end position="316"/>
    </location>
</feature>
<name>A0ABQ9YB67_9EUKA</name>
<reference evidence="2 3" key="1">
    <citation type="journal article" date="2022" name="bioRxiv">
        <title>Genomics of Preaxostyla Flagellates Illuminates Evolutionary Transitions and the Path Towards Mitochondrial Loss.</title>
        <authorList>
            <person name="Novak L.V.F."/>
            <person name="Treitli S.C."/>
            <person name="Pyrih J."/>
            <person name="Halakuc P."/>
            <person name="Pipaliya S.V."/>
            <person name="Vacek V."/>
            <person name="Brzon O."/>
            <person name="Soukal P."/>
            <person name="Eme L."/>
            <person name="Dacks J.B."/>
            <person name="Karnkowska A."/>
            <person name="Elias M."/>
            <person name="Hampl V."/>
        </authorList>
    </citation>
    <scope>NUCLEOTIDE SEQUENCE [LARGE SCALE GENOMIC DNA]</scope>
    <source>
        <strain evidence="2">NAU3</strain>
        <tissue evidence="2">Gut</tissue>
    </source>
</reference>
<comment type="caution">
    <text evidence="2">The sequence shown here is derived from an EMBL/GenBank/DDBJ whole genome shotgun (WGS) entry which is preliminary data.</text>
</comment>
<keyword evidence="3" id="KW-1185">Reference proteome</keyword>
<organism evidence="2 3">
    <name type="scientific">Blattamonas nauphoetae</name>
    <dbReference type="NCBI Taxonomy" id="2049346"/>
    <lineage>
        <taxon>Eukaryota</taxon>
        <taxon>Metamonada</taxon>
        <taxon>Preaxostyla</taxon>
        <taxon>Oxymonadida</taxon>
        <taxon>Blattamonas</taxon>
    </lineage>
</organism>
<gene>
    <name evidence="2" type="ORF">BLNAU_4010</name>
</gene>
<dbReference type="EMBL" id="JARBJD010000019">
    <property type="protein sequence ID" value="KAK2960923.1"/>
    <property type="molecule type" value="Genomic_DNA"/>
</dbReference>
<dbReference type="Proteomes" id="UP001281761">
    <property type="component" value="Unassembled WGS sequence"/>
</dbReference>
<feature type="compositionally biased region" description="Basic and acidic residues" evidence="1">
    <location>
        <begin position="290"/>
        <end position="300"/>
    </location>
</feature>
<proteinExistence type="predicted"/>
<accession>A0ABQ9YB67</accession>
<dbReference type="InterPro" id="IPR016024">
    <property type="entry name" value="ARM-type_fold"/>
</dbReference>
<evidence type="ECO:0000256" key="1">
    <source>
        <dbReference type="SAM" id="MobiDB-lite"/>
    </source>
</evidence>
<protein>
    <submittedName>
        <fullName evidence="2">Uncharacterized protein</fullName>
    </submittedName>
</protein>
<sequence length="316" mass="35196">MLLFLTSSDTGIQNKAASILHSMTSVPPSECIPALNSVDPVALLADIDLHRRSSFQSPRESFSAASTLLGHLSALFGDADVSLPDVETVKLIIRIASSLLRSEKTLYHMANCLPLTLLVTTLTAAPPSHYLPILTIFIQFWASYEIYIEIQEPFMIRLLSVFPPDTSSDDHVITALLTLLSHLTSHSSLWKTLVEYVVTSNPPSKIALSILSRMEIDPQQISPLSVRRYDVPRIARLLFQELDELSLSFVLSVLVQCADLSTEERLEEDEAHQIVEKLLEIEQQFPLHTHTQETEKKYNDGTKLSTHVNGKGELVA</sequence>
<dbReference type="SUPFAM" id="SSF48371">
    <property type="entry name" value="ARM repeat"/>
    <property type="match status" value="1"/>
</dbReference>